<comment type="caution">
    <text evidence="4">The sequence shown here is derived from an EMBL/GenBank/DDBJ whole genome shotgun (WGS) entry which is preliminary data.</text>
</comment>
<feature type="region of interest" description="Disordered" evidence="2">
    <location>
        <begin position="807"/>
        <end position="832"/>
    </location>
</feature>
<keyword evidence="5" id="KW-1185">Reference proteome</keyword>
<dbReference type="STRING" id="84645.A0A498NFF6"/>
<dbReference type="InterPro" id="IPR036397">
    <property type="entry name" value="RNaseH_sf"/>
</dbReference>
<feature type="compositionally biased region" description="Low complexity" evidence="2">
    <location>
        <begin position="821"/>
        <end position="832"/>
    </location>
</feature>
<dbReference type="AlphaFoldDB" id="A0A498NFF6"/>
<protein>
    <recommendedName>
        <fullName evidence="1">Gypsy retrotransposon integrase-like protein 1</fullName>
    </recommendedName>
</protein>
<accession>A0A498NFF6</accession>
<evidence type="ECO:0000313" key="4">
    <source>
        <dbReference type="EMBL" id="RXN30205.1"/>
    </source>
</evidence>
<feature type="domain" description="Integrase catalytic" evidence="3">
    <location>
        <begin position="183"/>
        <end position="334"/>
    </location>
</feature>
<name>A0A498NFF6_LABRO</name>
<sequence length="924" mass="104543">MQRWALLLLAYDYEIQYRRSCDYANADALSHLPCKHGPSEEEHEGVFLISHVEELPVSAKDIAEETRHDPILSKVLDLTLTGWPKFVPNPNLKPFYERKDQLSTDQGCVLWGSCVVIPPKYRRRLLSDLHEGHPGVTRMKALARSFLWWPGLDHEIQAFVSQCLSCETTLNRPPTAPLHPWSWATAPWERIHVDYAEINKQHFLVVTDVHSKWFEVLPTKLMTAGKTANLLRNLFASYGLPKVLVSDNGPQFTAPEFEQFLKGNGVRHVLSPPYHPASNGAAERAVQTFKKAWTRMQSQTVSPSQRLARFLFTYRNTPHTVTERTPAELFLKRQTRTRLSLLKPDVSDVVSKHQLQQQKVHDKKSKSLRAFSLGERVLVRDFRHPKKLWIPGMILQCRGPLTYCVQVGHRQVKFRELEHLIQKFNLISLLKHTLNGVIPKDRELFRKTRSVEEDGITQHFPTDVEGFEEEEGVWYPPEGQNLSRMVRYIYEKKKLPAEIPSDVVNTCNFPLSFTPSEAFCTECSEVTPLSDPLIITAKARILTMTNVIEESSEDESSDPGNTDLSVGDFVIVNFAAKHRSIRYIGMVKKVEDDEILAQFLRRIQGNTKEWERPTFAIKENDVAHIPKSDVVKKLPQPKSFRVEKLAALRNHWRISMGMLMLKTSGSSRGLVPSNKANPFVVRPSYHNWAPWIGPHTRSGDHLLNTEYEKVHSLYSVKEESEFTVTEDRLTDEHLKLKMEAVRSLCRQCGNDPKGSRMDLIGRLQQEMKNRASYDKVFSQIGSTWWMGCGHLSLCCGVCTSTKLPAMRTPQADVPGERSSEADAQAGAPSAAEAPAHGDTLGCSFVCCGLPHLEHIGVGSGILDSQLDDVLGPTKSATEVVGVLGTHNLTRWAFQTLGSNEELEARNANCCLEMICEIARDVEQC</sequence>
<dbReference type="Gene3D" id="3.30.420.10">
    <property type="entry name" value="Ribonuclease H-like superfamily/Ribonuclease H"/>
    <property type="match status" value="1"/>
</dbReference>
<evidence type="ECO:0000256" key="1">
    <source>
        <dbReference type="ARBA" id="ARBA00039658"/>
    </source>
</evidence>
<dbReference type="Pfam" id="PF17921">
    <property type="entry name" value="Integrase_H2C2"/>
    <property type="match status" value="1"/>
</dbReference>
<evidence type="ECO:0000256" key="2">
    <source>
        <dbReference type="SAM" id="MobiDB-lite"/>
    </source>
</evidence>
<dbReference type="Gene3D" id="1.10.340.70">
    <property type="match status" value="1"/>
</dbReference>
<dbReference type="PANTHER" id="PTHR37984">
    <property type="entry name" value="PROTEIN CBG26694"/>
    <property type="match status" value="1"/>
</dbReference>
<dbReference type="InterPro" id="IPR050951">
    <property type="entry name" value="Retrovirus_Pol_polyprotein"/>
</dbReference>
<evidence type="ECO:0000313" key="5">
    <source>
        <dbReference type="Proteomes" id="UP000290572"/>
    </source>
</evidence>
<organism evidence="4 5">
    <name type="scientific">Labeo rohita</name>
    <name type="common">Indian major carp</name>
    <name type="synonym">Cyprinus rohita</name>
    <dbReference type="NCBI Taxonomy" id="84645"/>
    <lineage>
        <taxon>Eukaryota</taxon>
        <taxon>Metazoa</taxon>
        <taxon>Chordata</taxon>
        <taxon>Craniata</taxon>
        <taxon>Vertebrata</taxon>
        <taxon>Euteleostomi</taxon>
        <taxon>Actinopterygii</taxon>
        <taxon>Neopterygii</taxon>
        <taxon>Teleostei</taxon>
        <taxon>Ostariophysi</taxon>
        <taxon>Cypriniformes</taxon>
        <taxon>Cyprinidae</taxon>
        <taxon>Labeoninae</taxon>
        <taxon>Labeonini</taxon>
        <taxon>Labeo</taxon>
    </lineage>
</organism>
<dbReference type="PANTHER" id="PTHR37984:SF10">
    <property type="entry name" value="RIBONUCLEASE H"/>
    <property type="match status" value="1"/>
</dbReference>
<gene>
    <name evidence="4" type="ORF">ROHU_017836</name>
</gene>
<dbReference type="Pfam" id="PF00665">
    <property type="entry name" value="rve"/>
    <property type="match status" value="1"/>
</dbReference>
<dbReference type="FunFam" id="1.10.340.70:FF:000003">
    <property type="entry name" value="Protein CBG25708"/>
    <property type="match status" value="1"/>
</dbReference>
<dbReference type="InterPro" id="IPR012337">
    <property type="entry name" value="RNaseH-like_sf"/>
</dbReference>
<dbReference type="FunFam" id="3.30.420.10:FF:000063">
    <property type="entry name" value="Retrovirus-related Pol polyprotein from transposon 297-like Protein"/>
    <property type="match status" value="1"/>
</dbReference>
<proteinExistence type="predicted"/>
<dbReference type="InterPro" id="IPR041588">
    <property type="entry name" value="Integrase_H2C2"/>
</dbReference>
<evidence type="ECO:0000259" key="3">
    <source>
        <dbReference type="PROSITE" id="PS50994"/>
    </source>
</evidence>
<dbReference type="InterPro" id="IPR001584">
    <property type="entry name" value="Integrase_cat-core"/>
</dbReference>
<dbReference type="PROSITE" id="PS50994">
    <property type="entry name" value="INTEGRASE"/>
    <property type="match status" value="1"/>
</dbReference>
<dbReference type="GO" id="GO:0003676">
    <property type="term" value="F:nucleic acid binding"/>
    <property type="evidence" value="ECO:0007669"/>
    <property type="project" value="InterPro"/>
</dbReference>
<dbReference type="EMBL" id="QBIY01011630">
    <property type="protein sequence ID" value="RXN30205.1"/>
    <property type="molecule type" value="Genomic_DNA"/>
</dbReference>
<dbReference type="SUPFAM" id="SSF53098">
    <property type="entry name" value="Ribonuclease H-like"/>
    <property type="match status" value="1"/>
</dbReference>
<dbReference type="GO" id="GO:0015074">
    <property type="term" value="P:DNA integration"/>
    <property type="evidence" value="ECO:0007669"/>
    <property type="project" value="InterPro"/>
</dbReference>
<reference evidence="4 5" key="1">
    <citation type="submission" date="2018-03" db="EMBL/GenBank/DDBJ databases">
        <title>Draft genome sequence of Rohu Carp (Labeo rohita).</title>
        <authorList>
            <person name="Das P."/>
            <person name="Kushwaha B."/>
            <person name="Joshi C.G."/>
            <person name="Kumar D."/>
            <person name="Nagpure N.S."/>
            <person name="Sahoo L."/>
            <person name="Das S.P."/>
            <person name="Bit A."/>
            <person name="Patnaik S."/>
            <person name="Meher P.K."/>
            <person name="Jayasankar P."/>
            <person name="Koringa P.G."/>
            <person name="Patel N.V."/>
            <person name="Hinsu A.T."/>
            <person name="Kumar R."/>
            <person name="Pandey M."/>
            <person name="Agarwal S."/>
            <person name="Srivastava S."/>
            <person name="Singh M."/>
            <person name="Iquebal M.A."/>
            <person name="Jaiswal S."/>
            <person name="Angadi U.B."/>
            <person name="Kumar N."/>
            <person name="Raza M."/>
            <person name="Shah T.M."/>
            <person name="Rai A."/>
            <person name="Jena J.K."/>
        </authorList>
    </citation>
    <scope>NUCLEOTIDE SEQUENCE [LARGE SCALE GENOMIC DNA]</scope>
    <source>
        <strain evidence="4">DASCIFA01</strain>
        <tissue evidence="4">Testis</tissue>
    </source>
</reference>
<dbReference type="Proteomes" id="UP000290572">
    <property type="component" value="Unassembled WGS sequence"/>
</dbReference>